<dbReference type="RefSeq" id="WP_006461873.1">
    <property type="nucleotide sequence ID" value="NZ_AEEC02000003.1"/>
</dbReference>
<reference evidence="1 2" key="1">
    <citation type="journal article" date="2013" name="Front. Microbiol.">
        <title>The genome of the endophytic bacterium H. frisingense GSF30(T) identifies diverse strategies in the Herbaspirillum genus to interact with plants.</title>
        <authorList>
            <person name="Straub D."/>
            <person name="Rothballer M."/>
            <person name="Hartmann A."/>
            <person name="Ludewig U."/>
        </authorList>
    </citation>
    <scope>NUCLEOTIDE SEQUENCE [LARGE SCALE GENOMIC DNA]</scope>
    <source>
        <strain evidence="1 2">GSF30</strain>
    </source>
</reference>
<dbReference type="EMBL" id="AEEC02000003">
    <property type="protein sequence ID" value="EOA06313.1"/>
    <property type="molecule type" value="Genomic_DNA"/>
</dbReference>
<gene>
    <name evidence="1" type="ORF">HFRIS_003628</name>
</gene>
<sequence>MNSPQPASPQSAITLPAGFAHLMPFSHWSLATETERTRMRNTSAFADIVAFKDAMLADVDAIVAYLNGFELDAMPPPEAALMYMLLSLAEVAPAVEAYQQPGVIDGYEFSRFVADEKFVMRPPI</sequence>
<comment type="caution">
    <text evidence="1">The sequence shown here is derived from an EMBL/GenBank/DDBJ whole genome shotgun (WGS) entry which is preliminary data.</text>
</comment>
<organism evidence="1 2">
    <name type="scientific">Herbaspirillum frisingense GSF30</name>
    <dbReference type="NCBI Taxonomy" id="864073"/>
    <lineage>
        <taxon>Bacteria</taxon>
        <taxon>Pseudomonadati</taxon>
        <taxon>Pseudomonadota</taxon>
        <taxon>Betaproteobacteria</taxon>
        <taxon>Burkholderiales</taxon>
        <taxon>Oxalobacteraceae</taxon>
        <taxon>Herbaspirillum</taxon>
    </lineage>
</organism>
<dbReference type="Proteomes" id="UP000006772">
    <property type="component" value="Unassembled WGS sequence"/>
</dbReference>
<dbReference type="AlphaFoldDB" id="A0AAI9IIA1"/>
<name>A0AAI9IIA1_9BURK</name>
<evidence type="ECO:0000313" key="2">
    <source>
        <dbReference type="Proteomes" id="UP000006772"/>
    </source>
</evidence>
<accession>A0AAI9IIA1</accession>
<protein>
    <submittedName>
        <fullName evidence="1">Uncharacterized protein</fullName>
    </submittedName>
</protein>
<proteinExistence type="predicted"/>
<evidence type="ECO:0000313" key="1">
    <source>
        <dbReference type="EMBL" id="EOA06313.1"/>
    </source>
</evidence>